<dbReference type="Pfam" id="PF13560">
    <property type="entry name" value="HTH_31"/>
    <property type="match status" value="1"/>
</dbReference>
<dbReference type="Gene3D" id="3.40.50.300">
    <property type="entry name" value="P-loop containing nucleotide triphosphate hydrolases"/>
    <property type="match status" value="1"/>
</dbReference>
<evidence type="ECO:0000313" key="3">
    <source>
        <dbReference type="Proteomes" id="UP001596512"/>
    </source>
</evidence>
<dbReference type="CDD" id="cd00093">
    <property type="entry name" value="HTH_XRE"/>
    <property type="match status" value="1"/>
</dbReference>
<dbReference type="InterPro" id="IPR010982">
    <property type="entry name" value="Lambda_DNA-bd_dom_sf"/>
</dbReference>
<comment type="caution">
    <text evidence="2">The sequence shown here is derived from an EMBL/GenBank/DDBJ whole genome shotgun (WGS) entry which is preliminary data.</text>
</comment>
<dbReference type="InterPro" id="IPR001387">
    <property type="entry name" value="Cro/C1-type_HTH"/>
</dbReference>
<dbReference type="SMART" id="SM00530">
    <property type="entry name" value="HTH_XRE"/>
    <property type="match status" value="1"/>
</dbReference>
<keyword evidence="2" id="KW-0067">ATP-binding</keyword>
<feature type="domain" description="HTH cro/C1-type" evidence="1">
    <location>
        <begin position="40"/>
        <end position="95"/>
    </location>
</feature>
<dbReference type="SUPFAM" id="SSF47413">
    <property type="entry name" value="lambda repressor-like DNA-binding domains"/>
    <property type="match status" value="1"/>
</dbReference>
<protein>
    <submittedName>
        <fullName evidence="2">ATP-binding protein</fullName>
    </submittedName>
</protein>
<proteinExistence type="predicted"/>
<dbReference type="Gene3D" id="1.10.260.40">
    <property type="entry name" value="lambda repressor-like DNA-binding domains"/>
    <property type="match status" value="1"/>
</dbReference>
<dbReference type="PANTHER" id="PTHR47691:SF3">
    <property type="entry name" value="HTH-TYPE TRANSCRIPTIONAL REGULATOR RV0890C-RELATED"/>
    <property type="match status" value="1"/>
</dbReference>
<name>A0ABW2TK38_9PSEU</name>
<dbReference type="Gene3D" id="1.25.40.10">
    <property type="entry name" value="Tetratricopeptide repeat domain"/>
    <property type="match status" value="2"/>
</dbReference>
<gene>
    <name evidence="2" type="ORF">ACFQV2_11745</name>
</gene>
<accession>A0ABW2TK38</accession>
<organism evidence="2 3">
    <name type="scientific">Actinokineospora soli</name>
    <dbReference type="NCBI Taxonomy" id="1048753"/>
    <lineage>
        <taxon>Bacteria</taxon>
        <taxon>Bacillati</taxon>
        <taxon>Actinomycetota</taxon>
        <taxon>Actinomycetes</taxon>
        <taxon>Pseudonocardiales</taxon>
        <taxon>Pseudonocardiaceae</taxon>
        <taxon>Actinokineospora</taxon>
    </lineage>
</organism>
<dbReference type="Proteomes" id="UP001596512">
    <property type="component" value="Unassembled WGS sequence"/>
</dbReference>
<dbReference type="SUPFAM" id="SSF52540">
    <property type="entry name" value="P-loop containing nucleoside triphosphate hydrolases"/>
    <property type="match status" value="1"/>
</dbReference>
<dbReference type="InterPro" id="IPR019734">
    <property type="entry name" value="TPR_rpt"/>
</dbReference>
<sequence>MTRGSVAASPQPEKISQPATVRQFSSVRCEAVGAAESSFLVVVREAAGLSQQELAARSGVSVRTISNIERGQVSRPRRGSLEALADALSLTPEQRSTLIRHYREQRPMASADARAGRNFLPCRVPGFTGRVDEVQRVLDLLEASPDAVVCSVDGMAGVGKTSFAVHVGHALAARFPDGQLFVDLHGFTPGERPLEPEAALGVLLRQLGVPGGKIPAELTDRAALWRQEMAGRRAVVVLDNAATDVQVGPLLPGAAETLVLVTSRRRLSGLDAVPISLGTLPPDDAKALFAQVACVDPAGEPLEEVVARCGFLPLAIRIAAARLRHRPAWTTRHLISRLGTEGAVLAELSTGGRDVAAAFAVSYEQLEPRLRRAFRLLGGQPMATFDSHATAALLDVPQAMADQMLEELLDVHLIEQAGPGRYQFHDLLRHHARIVGDGGEDRDPSLRRLMDYLLHGATEAKRVLSPHRRQFDTAITRVPAAPAEVSESRHAALRWLEAERANLLAAIEAAAERGLDAHSWQLAVALTVFYEKRGHVDDWIASHEIALSAARRALDLTGESAVLSHFSWAMEYLGRHAAASDFAERAVAVAVAADDRFAEGVARDHLGMVQLRLGDYDAAERTLRAATLPESAGRPDEVRLLNMMNLSNLGWICDRTGRYQEALRYYSTSAELAAQLSDLDYLARAKRLIGLLQARLGDLDAGLAEVTASVELFRDIGSRRLLGWALAALGRLRTRSGEPALGADILGEGLAVLRELNDRRGQAVALADLAVANVRLSRYDEALRQLGEARALSQQVSAVELSPEILNHTADALLAAGRTTDSAATHRQALDEATTIGIRYEAARAHQGLARCAAQSGDAPGAAEHDTLAAALWTELGVPPAP</sequence>
<dbReference type="GO" id="GO:0005524">
    <property type="term" value="F:ATP binding"/>
    <property type="evidence" value="ECO:0007669"/>
    <property type="project" value="UniProtKB-KW"/>
</dbReference>
<dbReference type="InterPro" id="IPR011990">
    <property type="entry name" value="TPR-like_helical_dom_sf"/>
</dbReference>
<dbReference type="EMBL" id="JBHTEY010000004">
    <property type="protein sequence ID" value="MFC7614122.1"/>
    <property type="molecule type" value="Genomic_DNA"/>
</dbReference>
<dbReference type="InterPro" id="IPR027417">
    <property type="entry name" value="P-loop_NTPase"/>
</dbReference>
<dbReference type="PRINTS" id="PR00364">
    <property type="entry name" value="DISEASERSIST"/>
</dbReference>
<evidence type="ECO:0000259" key="1">
    <source>
        <dbReference type="PROSITE" id="PS50943"/>
    </source>
</evidence>
<evidence type="ECO:0000313" key="2">
    <source>
        <dbReference type="EMBL" id="MFC7614122.1"/>
    </source>
</evidence>
<dbReference type="PROSITE" id="PS50943">
    <property type="entry name" value="HTH_CROC1"/>
    <property type="match status" value="1"/>
</dbReference>
<keyword evidence="2" id="KW-0547">Nucleotide-binding</keyword>
<dbReference type="SMART" id="SM00028">
    <property type="entry name" value="TPR"/>
    <property type="match status" value="4"/>
</dbReference>
<dbReference type="SUPFAM" id="SSF48452">
    <property type="entry name" value="TPR-like"/>
    <property type="match status" value="3"/>
</dbReference>
<reference evidence="3" key="1">
    <citation type="journal article" date="2019" name="Int. J. Syst. Evol. Microbiol.">
        <title>The Global Catalogue of Microorganisms (GCM) 10K type strain sequencing project: providing services to taxonomists for standard genome sequencing and annotation.</title>
        <authorList>
            <consortium name="The Broad Institute Genomics Platform"/>
            <consortium name="The Broad Institute Genome Sequencing Center for Infectious Disease"/>
            <person name="Wu L."/>
            <person name="Ma J."/>
        </authorList>
    </citation>
    <scope>NUCLEOTIDE SEQUENCE [LARGE SCALE GENOMIC DNA]</scope>
    <source>
        <strain evidence="3">JCM 17695</strain>
    </source>
</reference>
<dbReference type="PANTHER" id="PTHR47691">
    <property type="entry name" value="REGULATOR-RELATED"/>
    <property type="match status" value="1"/>
</dbReference>
<keyword evidence="3" id="KW-1185">Reference proteome</keyword>
<dbReference type="Pfam" id="PF13176">
    <property type="entry name" value="TPR_7"/>
    <property type="match status" value="1"/>
</dbReference>